<dbReference type="SMART" id="SM00640">
    <property type="entry name" value="Glyco_32"/>
    <property type="match status" value="1"/>
</dbReference>
<dbReference type="Gene3D" id="2.60.120.560">
    <property type="entry name" value="Exo-inulinase, domain 1"/>
    <property type="match status" value="1"/>
</dbReference>
<dbReference type="Pfam" id="PF08244">
    <property type="entry name" value="Glyco_hydro_32C"/>
    <property type="match status" value="1"/>
</dbReference>
<dbReference type="GO" id="GO:0004575">
    <property type="term" value="F:sucrose alpha-glucosidase activity"/>
    <property type="evidence" value="ECO:0007669"/>
    <property type="project" value="TreeGrafter"/>
</dbReference>
<dbReference type="AlphaFoldDB" id="A0A4Y6V9Y9"/>
<evidence type="ECO:0000259" key="6">
    <source>
        <dbReference type="Pfam" id="PF08244"/>
    </source>
</evidence>
<keyword evidence="2 4" id="KW-0378">Hydrolase</keyword>
<dbReference type="InterPro" id="IPR013148">
    <property type="entry name" value="Glyco_hydro_32_N"/>
</dbReference>
<comment type="similarity">
    <text evidence="1 4">Belongs to the glycosyl hydrolase 32 family.</text>
</comment>
<dbReference type="InterPro" id="IPR001362">
    <property type="entry name" value="Glyco_hydro_32"/>
</dbReference>
<sequence>MKPAFRGDPQPIVKINGLWHFYYLYNVDYPDANGTAWKLLTSRDLIDWHDEGIAIPKYTTPNGDPWSGCVVVDHDNTAGFGKNAAVALCTMPLPGGQGTTRWFSTDDGHSFTFDQVVMTNPNAGNQNITDKVFRDPRIIWMEKERCWVMVLAEIGKIGIYSSKNLKDWAYLSGFMCGHLGTIECPTLFPITARDKHGRFKGERWIMLCSANGYEIGFTTGAHYWIGHFDGHTFAPDEPSGRWLDGGSDFYACAVWGDHPVTSVAQEAYYAVSWKNNWDYARDLVNLGYYGEYTKFRTLSLIYSNKKYILTNNFINSTDFFNTNYITYVFNHTLTSNTSFHLPDIHKNNTAITITFEKEEKSPWPKDITLDFQLGTSSPLSFILSPHRNNVNLKRDGAGATPSKNIAWTAERNAPLQFGNSVTLTALLSEKSVEVVFNDGVLSMTSLVFAKPKIGTSQISLSNGTCLIKNLIITNT</sequence>
<keyword evidence="8" id="KW-1185">Reference proteome</keyword>
<evidence type="ECO:0000256" key="1">
    <source>
        <dbReference type="ARBA" id="ARBA00009902"/>
    </source>
</evidence>
<accession>A0A4Y6V9Y9</accession>
<dbReference type="InterPro" id="IPR023296">
    <property type="entry name" value="Glyco_hydro_beta-prop_sf"/>
</dbReference>
<dbReference type="EMBL" id="CP032485">
    <property type="protein sequence ID" value="QDH25296.1"/>
    <property type="molecule type" value="Genomic_DNA"/>
</dbReference>
<name>A0A4Y6V9Y9_9PROT</name>
<proteinExistence type="inferred from homology"/>
<dbReference type="SUPFAM" id="SSF49899">
    <property type="entry name" value="Concanavalin A-like lectins/glucanases"/>
    <property type="match status" value="1"/>
</dbReference>
<evidence type="ECO:0000259" key="5">
    <source>
        <dbReference type="Pfam" id="PF00251"/>
    </source>
</evidence>
<dbReference type="PANTHER" id="PTHR42800">
    <property type="entry name" value="EXOINULINASE INUD (AFU_ORTHOLOGUE AFUA_5G00480)"/>
    <property type="match status" value="1"/>
</dbReference>
<organism evidence="7 8">
    <name type="scientific">Neokomagataea tanensis</name>
    <dbReference type="NCBI Taxonomy" id="661191"/>
    <lineage>
        <taxon>Bacteria</taxon>
        <taxon>Pseudomonadati</taxon>
        <taxon>Pseudomonadota</taxon>
        <taxon>Alphaproteobacteria</taxon>
        <taxon>Acetobacterales</taxon>
        <taxon>Acetobacteraceae</taxon>
        <taxon>Neokomagataea</taxon>
    </lineage>
</organism>
<dbReference type="Proteomes" id="UP000317214">
    <property type="component" value="Chromosome"/>
</dbReference>
<dbReference type="Pfam" id="PF00251">
    <property type="entry name" value="Glyco_hydro_32N"/>
    <property type="match status" value="1"/>
</dbReference>
<dbReference type="InterPro" id="IPR013320">
    <property type="entry name" value="ConA-like_dom_sf"/>
</dbReference>
<dbReference type="Gene3D" id="2.115.10.20">
    <property type="entry name" value="Glycosyl hydrolase domain, family 43"/>
    <property type="match status" value="1"/>
</dbReference>
<evidence type="ECO:0000256" key="3">
    <source>
        <dbReference type="ARBA" id="ARBA00023295"/>
    </source>
</evidence>
<protein>
    <submittedName>
        <fullName evidence="7">Uncharacterized protein</fullName>
    </submittedName>
</protein>
<dbReference type="InterPro" id="IPR013189">
    <property type="entry name" value="Glyco_hydro_32_C"/>
</dbReference>
<dbReference type="CDD" id="cd18622">
    <property type="entry name" value="GH32_Inu-like"/>
    <property type="match status" value="1"/>
</dbReference>
<dbReference type="GO" id="GO:0005987">
    <property type="term" value="P:sucrose catabolic process"/>
    <property type="evidence" value="ECO:0007669"/>
    <property type="project" value="TreeGrafter"/>
</dbReference>
<reference evidence="7 8" key="1">
    <citation type="submission" date="2018-09" db="EMBL/GenBank/DDBJ databases">
        <title>The complete genome sequence of Neokomagataea tanensis NBRC 106556(T).</title>
        <authorList>
            <person name="Chua K.-O."/>
            <person name="See-Too W.-S."/>
            <person name="Hong K.-W."/>
            <person name="Yin W.-F."/>
            <person name="Chan K.-G."/>
        </authorList>
    </citation>
    <scope>NUCLEOTIDE SEQUENCE [LARGE SCALE GENOMIC DNA]</scope>
    <source>
        <strain evidence="8">AH13 \ NBRC 106556</strain>
    </source>
</reference>
<evidence type="ECO:0000256" key="4">
    <source>
        <dbReference type="RuleBase" id="RU362110"/>
    </source>
</evidence>
<evidence type="ECO:0000313" key="7">
    <source>
        <dbReference type="EMBL" id="QDH25296.1"/>
    </source>
</evidence>
<dbReference type="PANTHER" id="PTHR42800:SF1">
    <property type="entry name" value="EXOINULINASE INUD (AFU_ORTHOLOGUE AFUA_5G00480)"/>
    <property type="match status" value="1"/>
</dbReference>
<keyword evidence="3 4" id="KW-0326">Glycosidase</keyword>
<dbReference type="KEGG" id="ntn:D5366_08830"/>
<evidence type="ECO:0000313" key="8">
    <source>
        <dbReference type="Proteomes" id="UP000317214"/>
    </source>
</evidence>
<dbReference type="SUPFAM" id="SSF75005">
    <property type="entry name" value="Arabinanase/levansucrase/invertase"/>
    <property type="match status" value="1"/>
</dbReference>
<dbReference type="RefSeq" id="WP_141493147.1">
    <property type="nucleotide sequence ID" value="NZ_CP032485.1"/>
</dbReference>
<dbReference type="GO" id="GO:0005737">
    <property type="term" value="C:cytoplasm"/>
    <property type="evidence" value="ECO:0007669"/>
    <property type="project" value="TreeGrafter"/>
</dbReference>
<dbReference type="OrthoDB" id="9801455at2"/>
<feature type="domain" description="Glycosyl hydrolase family 32 C-terminal" evidence="6">
    <location>
        <begin position="349"/>
        <end position="461"/>
    </location>
</feature>
<gene>
    <name evidence="7" type="ORF">D5366_08830</name>
</gene>
<evidence type="ECO:0000256" key="2">
    <source>
        <dbReference type="ARBA" id="ARBA00022801"/>
    </source>
</evidence>
<feature type="domain" description="Glycosyl hydrolase family 32 N-terminal" evidence="5">
    <location>
        <begin position="7"/>
        <end position="306"/>
    </location>
</feature>